<evidence type="ECO:0000256" key="10">
    <source>
        <dbReference type="ARBA" id="ARBA00030775"/>
    </source>
</evidence>
<evidence type="ECO:0000259" key="12">
    <source>
        <dbReference type="Pfam" id="PF12019"/>
    </source>
</evidence>
<comment type="caution">
    <text evidence="13">The sequence shown here is derived from an EMBL/GenBank/DDBJ whole genome shotgun (WGS) entry which is preliminary data.</text>
</comment>
<dbReference type="NCBIfam" id="TIGR02532">
    <property type="entry name" value="IV_pilin_GFxxxE"/>
    <property type="match status" value="1"/>
</dbReference>
<evidence type="ECO:0000313" key="14">
    <source>
        <dbReference type="Proteomes" id="UP001501353"/>
    </source>
</evidence>
<keyword evidence="6 11" id="KW-0812">Transmembrane</keyword>
<protein>
    <recommendedName>
        <fullName evidence="2">Type II secretion system protein H</fullName>
    </recommendedName>
    <alternativeName>
        <fullName evidence="10">General secretion pathway protein H</fullName>
    </alternativeName>
</protein>
<dbReference type="Pfam" id="PF12019">
    <property type="entry name" value="GspH"/>
    <property type="match status" value="1"/>
</dbReference>
<evidence type="ECO:0000256" key="8">
    <source>
        <dbReference type="ARBA" id="ARBA00023136"/>
    </source>
</evidence>
<evidence type="ECO:0000256" key="11">
    <source>
        <dbReference type="SAM" id="Phobius"/>
    </source>
</evidence>
<sequence>MGRRDQSVLDHEKWIDVLIMRPDRGFTLVELLVTIAVIAILAALSVPSFSTMIGNAKVRSVTEGLQNGLRLAQGEAIRRSRQTAFVLTNATPALSATPAINGTNWYAQMLPIIASEAVDATFYVQGGAFGNQTSGVTITGPAVICFNSVGRVVTNSATGLGVACAAPTPTVVFDVTRSGADRTLALQVSAAGKIRMCDRSRTLSATQPDGC</sequence>
<gene>
    <name evidence="13" type="ORF">GCM10022212_32300</name>
</gene>
<name>A0ABP7TU44_9BURK</name>
<evidence type="ECO:0000313" key="13">
    <source>
        <dbReference type="EMBL" id="GAA4031295.1"/>
    </source>
</evidence>
<keyword evidence="14" id="KW-1185">Reference proteome</keyword>
<keyword evidence="8 11" id="KW-0472">Membrane</keyword>
<keyword evidence="7 11" id="KW-1133">Transmembrane helix</keyword>
<evidence type="ECO:0000256" key="6">
    <source>
        <dbReference type="ARBA" id="ARBA00022692"/>
    </source>
</evidence>
<keyword evidence="4" id="KW-0488">Methylation</keyword>
<organism evidence="13 14">
    <name type="scientific">Actimicrobium antarcticum</name>
    <dbReference type="NCBI Taxonomy" id="1051899"/>
    <lineage>
        <taxon>Bacteria</taxon>
        <taxon>Pseudomonadati</taxon>
        <taxon>Pseudomonadota</taxon>
        <taxon>Betaproteobacteria</taxon>
        <taxon>Burkholderiales</taxon>
        <taxon>Oxalobacteraceae</taxon>
        <taxon>Actimicrobium</taxon>
    </lineage>
</organism>
<dbReference type="SUPFAM" id="SSF54523">
    <property type="entry name" value="Pili subunits"/>
    <property type="match status" value="1"/>
</dbReference>
<accession>A0ABP7TU44</accession>
<feature type="domain" description="General secretion pathway GspH" evidence="12">
    <location>
        <begin position="63"/>
        <end position="192"/>
    </location>
</feature>
<reference evidence="14" key="1">
    <citation type="journal article" date="2019" name="Int. J. Syst. Evol. Microbiol.">
        <title>The Global Catalogue of Microorganisms (GCM) 10K type strain sequencing project: providing services to taxonomists for standard genome sequencing and annotation.</title>
        <authorList>
            <consortium name="The Broad Institute Genomics Platform"/>
            <consortium name="The Broad Institute Genome Sequencing Center for Infectious Disease"/>
            <person name="Wu L."/>
            <person name="Ma J."/>
        </authorList>
    </citation>
    <scope>NUCLEOTIDE SEQUENCE [LARGE SCALE GENOMIC DNA]</scope>
    <source>
        <strain evidence="14">JCM 16673</strain>
    </source>
</reference>
<dbReference type="PROSITE" id="PS00409">
    <property type="entry name" value="PROKAR_NTER_METHYL"/>
    <property type="match status" value="1"/>
</dbReference>
<proteinExistence type="inferred from homology"/>
<dbReference type="Proteomes" id="UP001501353">
    <property type="component" value="Unassembled WGS sequence"/>
</dbReference>
<evidence type="ECO:0000256" key="7">
    <source>
        <dbReference type="ARBA" id="ARBA00022989"/>
    </source>
</evidence>
<dbReference type="InterPro" id="IPR022346">
    <property type="entry name" value="T2SS_GspH"/>
</dbReference>
<evidence type="ECO:0000256" key="2">
    <source>
        <dbReference type="ARBA" id="ARBA00021549"/>
    </source>
</evidence>
<dbReference type="InterPro" id="IPR045584">
    <property type="entry name" value="Pilin-like"/>
</dbReference>
<comment type="similarity">
    <text evidence="9">Belongs to the GSP H family.</text>
</comment>
<evidence type="ECO:0000256" key="5">
    <source>
        <dbReference type="ARBA" id="ARBA00022519"/>
    </source>
</evidence>
<keyword evidence="3" id="KW-1003">Cell membrane</keyword>
<evidence type="ECO:0000256" key="4">
    <source>
        <dbReference type="ARBA" id="ARBA00022481"/>
    </source>
</evidence>
<dbReference type="Gene3D" id="3.30.700.10">
    <property type="entry name" value="Glycoprotein, Type 4 Pilin"/>
    <property type="match status" value="1"/>
</dbReference>
<dbReference type="InterPro" id="IPR012902">
    <property type="entry name" value="N_methyl_site"/>
</dbReference>
<evidence type="ECO:0000256" key="3">
    <source>
        <dbReference type="ARBA" id="ARBA00022475"/>
    </source>
</evidence>
<dbReference type="Pfam" id="PF07963">
    <property type="entry name" value="N_methyl"/>
    <property type="match status" value="1"/>
</dbReference>
<feature type="transmembrane region" description="Helical" evidence="11">
    <location>
        <begin position="28"/>
        <end position="49"/>
    </location>
</feature>
<evidence type="ECO:0000256" key="1">
    <source>
        <dbReference type="ARBA" id="ARBA00004377"/>
    </source>
</evidence>
<evidence type="ECO:0000256" key="9">
    <source>
        <dbReference type="ARBA" id="ARBA00025772"/>
    </source>
</evidence>
<comment type="subcellular location">
    <subcellularLocation>
        <location evidence="1">Cell inner membrane</location>
        <topology evidence="1">Single-pass membrane protein</topology>
    </subcellularLocation>
</comment>
<keyword evidence="5" id="KW-0997">Cell inner membrane</keyword>
<dbReference type="EMBL" id="BAAAZE010000013">
    <property type="protein sequence ID" value="GAA4031295.1"/>
    <property type="molecule type" value="Genomic_DNA"/>
</dbReference>